<evidence type="ECO:0000256" key="2">
    <source>
        <dbReference type="ARBA" id="ARBA00006835"/>
    </source>
</evidence>
<dbReference type="AlphaFoldDB" id="A0A6C0MRW4"/>
<dbReference type="Pfam" id="PF04565">
    <property type="entry name" value="RNA_pol_Rpb2_3"/>
    <property type="match status" value="1"/>
</dbReference>
<evidence type="ECO:0000256" key="9">
    <source>
        <dbReference type="RuleBase" id="RU000434"/>
    </source>
</evidence>
<keyword evidence="4 8" id="KW-0808">Transferase</keyword>
<keyword evidence="3 8" id="KW-0240">DNA-directed RNA polymerase</keyword>
<protein>
    <recommendedName>
        <fullName evidence="8">DNA-directed RNA polymerase subunit beta</fullName>
        <ecNumber evidence="8">2.7.7.6</ecNumber>
    </recommendedName>
    <alternativeName>
        <fullName evidence="8">PEP</fullName>
    </alternativeName>
    <alternativeName>
        <fullName evidence="8">Plastid-encoded RNA polymerase subunit beta</fullName>
        <shortName evidence="8">RNA polymerase subunit beta</shortName>
    </alternativeName>
</protein>
<evidence type="ECO:0000259" key="12">
    <source>
        <dbReference type="Pfam" id="PF04560"/>
    </source>
</evidence>
<dbReference type="Pfam" id="PF04561">
    <property type="entry name" value="RNA_pol_Rpb2_2"/>
    <property type="match status" value="1"/>
</dbReference>
<dbReference type="Pfam" id="PF04563">
    <property type="entry name" value="RNA_pol_Rpb2_1"/>
    <property type="match status" value="1"/>
</dbReference>
<dbReference type="GO" id="GO:0009507">
    <property type="term" value="C:chloroplast"/>
    <property type="evidence" value="ECO:0007669"/>
    <property type="project" value="UniProtKB-SubCell"/>
</dbReference>
<dbReference type="PANTHER" id="PTHR20856">
    <property type="entry name" value="DNA-DIRECTED RNA POLYMERASE I SUBUNIT 2"/>
    <property type="match status" value="1"/>
</dbReference>
<keyword evidence="6 8" id="KW-0804">Transcription</keyword>
<dbReference type="RefSeq" id="YP_009734082.1">
    <property type="nucleotide sequence ID" value="NC_046392.1"/>
</dbReference>
<sequence>MLRNRNEGMSTIPGFSQIQFEGFCRFINQGLTEELDKFPKIEDTDQEIEFKLFVERYQLVEPLIKERDAVSESLTYSSELYVPAGLIWKSGRDMQEQTVFIGNIPLMNSLGTFIVNGIYRIVINQILQSPGIYYRSELDHKEISVYTSTIISDWGGRLELEIDGKERIWARVSRKQKISILVLSSAMGSNLREILDNVCYPEVFLSFPNDNEKNTIGSKENAILEFYQQFACVDGDPVFSESLCKELQNKFFQQRCELGKIGRRNMNRRLNLDIPQNNTFLLPRDVLAATDHLIGMKFGMGTLDDMNHLKNKRIRSVADLLQDQFGLALVRLENAVQRTICGAIKHKLIPTPENLVTSTSLTTTFESFFGLHPLSQVFDRTNPLTQTVHGRKLSYLGPGGLTGRTASFRIRDIHPSHYGRICPIDTSEGINVGLIGSLAIHVRIGHWGSIDSLFYEISNKSKETQMIYLSPSRDEYYMIAAGNSLALNRGIQEEQVVPARYRQEFLSIAWEQIHLRSIFPFQYFSIGASLIPFIEHNDANRALMSSNMQRQAVPLSRSEKCIVGTGLERQTALDSGLSVIAEHEGKIIYTDTHKIVFSSNGDTINIPLVMYQCSNKNTCMHQKPKVQRGKYIKKGQILADGAATVSGELALGKNVLVAHMPWEGYNSEDAVLISERLVYEDIYTSFHIRKYEIQTHVTSQGPERITKEIPHLEAHLLRNLDRNGIVMLGSWIEAGDILVGKLTPQTANESSYAPEDRLLRAILGIQVSTAKETSLKLPISVGGRGRVIDVRWIQKKKKGDSSYNSEIIRVYISQKREIKVGDKVAGRHGNKGIISKILPRQDMPYLQDGTTVDMVFNPLGVPSRMNVGQIFECSLGLAGDLLKRHYRIAPFDERYEQDSSRKLVFPELYEASKQTKNPWVFEPEYPGKSRIFDGRTGDPFEQPVLIGKSYILKLIHQVDDKIHGRSSGHYTLVTQQPLRGRAKQGGQRVGEMEVWALEGFGVAHILQEMLTYKSDHIRTRQEVLGATIIGGTLPNPEDAPESFRLLVRELRSLALELNHFLVSEKNFQINRKEA</sequence>
<evidence type="ECO:0000256" key="5">
    <source>
        <dbReference type="ARBA" id="ARBA00022695"/>
    </source>
</evidence>
<dbReference type="InterPro" id="IPR037034">
    <property type="entry name" value="RNA_pol_Rpb2_2_sf"/>
</dbReference>
<dbReference type="Gene3D" id="3.90.1800.10">
    <property type="entry name" value="RNA polymerase alpha subunit dimerisation domain"/>
    <property type="match status" value="1"/>
</dbReference>
<dbReference type="EC" id="2.7.7.6" evidence="8"/>
<dbReference type="Gene3D" id="2.40.50.150">
    <property type="match status" value="1"/>
</dbReference>
<evidence type="ECO:0000256" key="6">
    <source>
        <dbReference type="ARBA" id="ARBA00023163"/>
    </source>
</evidence>
<dbReference type="InterPro" id="IPR007641">
    <property type="entry name" value="RNA_pol_Rpb2_7"/>
</dbReference>
<dbReference type="Gene3D" id="2.40.50.100">
    <property type="match status" value="1"/>
</dbReference>
<name>A0A6C0MRW4_9LILI</name>
<dbReference type="Pfam" id="PF00562">
    <property type="entry name" value="RNA_pol_Rpb2_6"/>
    <property type="match status" value="1"/>
</dbReference>
<dbReference type="NCBIfam" id="NF001616">
    <property type="entry name" value="PRK00405.1"/>
    <property type="match status" value="1"/>
</dbReference>
<dbReference type="CDD" id="cd00653">
    <property type="entry name" value="RNA_pol_B_RPB2"/>
    <property type="match status" value="1"/>
</dbReference>
<dbReference type="PROSITE" id="PS01166">
    <property type="entry name" value="RNA_POL_BETA"/>
    <property type="match status" value="1"/>
</dbReference>
<dbReference type="GO" id="GO:0006351">
    <property type="term" value="P:DNA-templated transcription"/>
    <property type="evidence" value="ECO:0007669"/>
    <property type="project" value="UniProtKB-UniRule"/>
</dbReference>
<comment type="similarity">
    <text evidence="2 8 9">Belongs to the RNA polymerase beta chain family.</text>
</comment>
<evidence type="ECO:0000259" key="15">
    <source>
        <dbReference type="Pfam" id="PF04565"/>
    </source>
</evidence>
<keyword evidence="16" id="KW-0934">Plastid</keyword>
<gene>
    <name evidence="8 16" type="primary">rpoB</name>
</gene>
<comment type="catalytic activity">
    <reaction evidence="7 8 10">
        <text>RNA(n) + a ribonucleoside 5'-triphosphate = RNA(n+1) + diphosphate</text>
        <dbReference type="Rhea" id="RHEA:21248"/>
        <dbReference type="Rhea" id="RHEA-COMP:14527"/>
        <dbReference type="Rhea" id="RHEA-COMP:17342"/>
        <dbReference type="ChEBI" id="CHEBI:33019"/>
        <dbReference type="ChEBI" id="CHEBI:61557"/>
        <dbReference type="ChEBI" id="CHEBI:140395"/>
        <dbReference type="EC" id="2.7.7.6"/>
    </reaction>
</comment>
<dbReference type="Gene3D" id="2.40.270.10">
    <property type="entry name" value="DNA-directed RNA polymerase, subunit 2, domain 6"/>
    <property type="match status" value="1"/>
</dbReference>
<dbReference type="InterPro" id="IPR007644">
    <property type="entry name" value="RNA_pol_bsu_protrusion"/>
</dbReference>
<dbReference type="Gene3D" id="3.90.1100.10">
    <property type="match status" value="1"/>
</dbReference>
<dbReference type="Pfam" id="PF04560">
    <property type="entry name" value="RNA_pol_Rpb2_7"/>
    <property type="match status" value="1"/>
</dbReference>
<dbReference type="EMBL" id="MN125582">
    <property type="protein sequence ID" value="QHV39937.1"/>
    <property type="molecule type" value="Genomic_DNA"/>
</dbReference>
<reference evidence="16" key="2">
    <citation type="submission" date="2019-07" db="EMBL/GenBank/DDBJ databases">
        <authorList>
            <person name="Yang L.-F."/>
            <person name="Ji Y.-H."/>
        </authorList>
    </citation>
    <scope>NUCLEOTIDE SEQUENCE</scope>
</reference>
<evidence type="ECO:0000313" key="16">
    <source>
        <dbReference type="EMBL" id="QHV39937.1"/>
    </source>
</evidence>
<feature type="domain" description="DNA-directed RNA polymerase subunit 2 hybrid-binding" evidence="11">
    <location>
        <begin position="580"/>
        <end position="983"/>
    </location>
</feature>
<evidence type="ECO:0000259" key="11">
    <source>
        <dbReference type="Pfam" id="PF00562"/>
    </source>
</evidence>
<evidence type="ECO:0000256" key="1">
    <source>
        <dbReference type="ARBA" id="ARBA00004026"/>
    </source>
</evidence>
<dbReference type="SUPFAM" id="SSF64484">
    <property type="entry name" value="beta and beta-prime subunits of DNA dependent RNA-polymerase"/>
    <property type="match status" value="1"/>
</dbReference>
<dbReference type="GO" id="GO:0032549">
    <property type="term" value="F:ribonucleoside binding"/>
    <property type="evidence" value="ECO:0007669"/>
    <property type="project" value="InterPro"/>
</dbReference>
<dbReference type="InterPro" id="IPR007642">
    <property type="entry name" value="RNA_pol_Rpb2_2"/>
</dbReference>
<dbReference type="InterPro" id="IPR007121">
    <property type="entry name" value="RNA_pol_bsu_CS"/>
</dbReference>
<feature type="domain" description="RNA polymerase Rpb2" evidence="15">
    <location>
        <begin position="376"/>
        <end position="444"/>
    </location>
</feature>
<proteinExistence type="inferred from homology"/>
<geneLocation type="chloroplast" evidence="16"/>
<dbReference type="InterPro" id="IPR007120">
    <property type="entry name" value="DNA-dir_RNAP_su2_dom"/>
</dbReference>
<feature type="domain" description="RNA polymerase Rpb2" evidence="12">
    <location>
        <begin position="985"/>
        <end position="1060"/>
    </location>
</feature>
<dbReference type="HAMAP" id="MF_01321">
    <property type="entry name" value="RNApol_bact_RpoB"/>
    <property type="match status" value="1"/>
</dbReference>
<keyword evidence="5 8" id="KW-0548">Nucleotidyltransferase</keyword>
<organism evidence="16">
    <name type="scientific">Paris yanchii</name>
    <dbReference type="NCBI Taxonomy" id="2594875"/>
    <lineage>
        <taxon>Eukaryota</taxon>
        <taxon>Viridiplantae</taxon>
        <taxon>Streptophyta</taxon>
        <taxon>Embryophyta</taxon>
        <taxon>Tracheophyta</taxon>
        <taxon>Spermatophyta</taxon>
        <taxon>Magnoliopsida</taxon>
        <taxon>Liliopsida</taxon>
        <taxon>Liliales</taxon>
        <taxon>Melanthiaceae</taxon>
        <taxon>Paris</taxon>
    </lineage>
</organism>
<dbReference type="InterPro" id="IPR014724">
    <property type="entry name" value="RNA_pol_RPB2_OB-fold"/>
</dbReference>
<dbReference type="InterPro" id="IPR037033">
    <property type="entry name" value="DNA-dir_RNAP_su2_hyb_sf"/>
</dbReference>
<evidence type="ECO:0000256" key="10">
    <source>
        <dbReference type="RuleBase" id="RU363031"/>
    </source>
</evidence>
<dbReference type="InterPro" id="IPR007645">
    <property type="entry name" value="RNA_pol_Rpb2_3"/>
</dbReference>
<dbReference type="Gene3D" id="2.30.150.10">
    <property type="entry name" value="DNA-directed RNA polymerase, beta subunit, external 1 domain"/>
    <property type="match status" value="1"/>
</dbReference>
<dbReference type="InterPro" id="IPR015712">
    <property type="entry name" value="DNA-dir_RNA_pol_su2"/>
</dbReference>
<keyword evidence="16" id="KW-0150">Chloroplast</keyword>
<dbReference type="InterPro" id="IPR010243">
    <property type="entry name" value="RNA_pol_bsu_bac"/>
</dbReference>
<evidence type="ECO:0000259" key="14">
    <source>
        <dbReference type="Pfam" id="PF04563"/>
    </source>
</evidence>
<dbReference type="GeneID" id="44789481"/>
<feature type="domain" description="RNA polymerase beta subunit protrusion" evidence="14">
    <location>
        <begin position="17"/>
        <end position="347"/>
    </location>
</feature>
<reference evidence="16" key="1">
    <citation type="journal article" date="2019" name="BMC Plant Biol.">
        <title>Plastome phylogenomics, biogeography, and clade diversification of Paris (Melanthiaceae).</title>
        <authorList>
            <person name="Ji Y."/>
            <person name="Yang L."/>
            <person name="Chase M.W."/>
            <person name="Liu C."/>
            <person name="Yang Z."/>
            <person name="Yang J."/>
            <person name="Yang J.-B."/>
            <person name="Yi T.-S."/>
        </authorList>
    </citation>
    <scope>NUCLEOTIDE SEQUENCE</scope>
</reference>
<accession>A0A6C0MRW4</accession>
<evidence type="ECO:0000256" key="8">
    <source>
        <dbReference type="HAMAP-Rule" id="MF_01321"/>
    </source>
</evidence>
<comment type="function">
    <text evidence="1 8 10">DNA-dependent RNA polymerase catalyzes the transcription of DNA into RNA using the four ribonucleoside triphosphates as substrates.</text>
</comment>
<evidence type="ECO:0000256" key="3">
    <source>
        <dbReference type="ARBA" id="ARBA00022478"/>
    </source>
</evidence>
<feature type="domain" description="RNA polymerase Rpb2" evidence="13">
    <location>
        <begin position="128"/>
        <end position="315"/>
    </location>
</feature>
<dbReference type="GO" id="GO:0000428">
    <property type="term" value="C:DNA-directed RNA polymerase complex"/>
    <property type="evidence" value="ECO:0007669"/>
    <property type="project" value="UniProtKB-KW"/>
</dbReference>
<evidence type="ECO:0000256" key="4">
    <source>
        <dbReference type="ARBA" id="ARBA00022679"/>
    </source>
</evidence>
<dbReference type="Gene3D" id="3.90.1110.10">
    <property type="entry name" value="RNA polymerase Rpb2, domain 2"/>
    <property type="match status" value="1"/>
</dbReference>
<dbReference type="GO" id="GO:0003899">
    <property type="term" value="F:DNA-directed RNA polymerase activity"/>
    <property type="evidence" value="ECO:0007669"/>
    <property type="project" value="UniProtKB-UniRule"/>
</dbReference>
<dbReference type="InterPro" id="IPR042107">
    <property type="entry name" value="DNA-dir_RNA_pol_bsu_ext_1_sf"/>
</dbReference>
<evidence type="ECO:0000256" key="7">
    <source>
        <dbReference type="ARBA" id="ARBA00048552"/>
    </source>
</evidence>
<evidence type="ECO:0000259" key="13">
    <source>
        <dbReference type="Pfam" id="PF04561"/>
    </source>
</evidence>
<dbReference type="GO" id="GO:0003677">
    <property type="term" value="F:DNA binding"/>
    <property type="evidence" value="ECO:0007669"/>
    <property type="project" value="UniProtKB-UniRule"/>
</dbReference>
<comment type="subcellular location">
    <subcellularLocation>
        <location evidence="8">Plastid</location>
        <location evidence="8">Chloroplast</location>
    </subcellularLocation>
</comment>
<comment type="subunit">
    <text evidence="8 10">In plastids the minimal PEP RNA polymerase catalytic core is composed of four subunits: alpha, beta, beta', and beta''. When a (nuclear-encoded) sigma factor is associated with the core the holoenzyme is formed, which can initiate transcription.</text>
</comment>